<dbReference type="AlphaFoldDB" id="A0A5E4GNG3"/>
<organism evidence="1 2">
    <name type="scientific">Prunus dulcis</name>
    <name type="common">Almond</name>
    <name type="synonym">Amygdalus dulcis</name>
    <dbReference type="NCBI Taxonomy" id="3755"/>
    <lineage>
        <taxon>Eukaryota</taxon>
        <taxon>Viridiplantae</taxon>
        <taxon>Streptophyta</taxon>
        <taxon>Embryophyta</taxon>
        <taxon>Tracheophyta</taxon>
        <taxon>Spermatophyta</taxon>
        <taxon>Magnoliopsida</taxon>
        <taxon>eudicotyledons</taxon>
        <taxon>Gunneridae</taxon>
        <taxon>Pentapetalae</taxon>
        <taxon>rosids</taxon>
        <taxon>fabids</taxon>
        <taxon>Rosales</taxon>
        <taxon>Rosaceae</taxon>
        <taxon>Amygdaloideae</taxon>
        <taxon>Amygdaleae</taxon>
        <taxon>Prunus</taxon>
    </lineage>
</organism>
<feature type="non-terminal residue" evidence="1">
    <location>
        <position position="76"/>
    </location>
</feature>
<evidence type="ECO:0000313" key="2">
    <source>
        <dbReference type="Proteomes" id="UP000327085"/>
    </source>
</evidence>
<gene>
    <name evidence="1" type="ORF">ALMOND_2B027889</name>
</gene>
<dbReference type="InParanoid" id="A0A5E4GNG3"/>
<name>A0A5E4GNG3_PRUDU</name>
<protein>
    <submittedName>
        <fullName evidence="1">PREDICTED: PRUPE_8G205400</fullName>
    </submittedName>
</protein>
<evidence type="ECO:0000313" key="1">
    <source>
        <dbReference type="EMBL" id="VVA41196.1"/>
    </source>
</evidence>
<reference evidence="2" key="1">
    <citation type="journal article" date="2020" name="Plant J.">
        <title>Transposons played a major role in the diversification between the closely related almond and peach genomes: results from the almond genome sequence.</title>
        <authorList>
            <person name="Alioto T."/>
            <person name="Alexiou K.G."/>
            <person name="Bardil A."/>
            <person name="Barteri F."/>
            <person name="Castanera R."/>
            <person name="Cruz F."/>
            <person name="Dhingra A."/>
            <person name="Duval H."/>
            <person name="Fernandez I Marti A."/>
            <person name="Frias L."/>
            <person name="Galan B."/>
            <person name="Garcia J.L."/>
            <person name="Howad W."/>
            <person name="Gomez-Garrido J."/>
            <person name="Gut M."/>
            <person name="Julca I."/>
            <person name="Morata J."/>
            <person name="Puigdomenech P."/>
            <person name="Ribeca P."/>
            <person name="Rubio Cabetas M.J."/>
            <person name="Vlasova A."/>
            <person name="Wirthensohn M."/>
            <person name="Garcia-Mas J."/>
            <person name="Gabaldon T."/>
            <person name="Casacuberta J.M."/>
            <person name="Arus P."/>
        </authorList>
    </citation>
    <scope>NUCLEOTIDE SEQUENCE [LARGE SCALE GENOMIC DNA]</scope>
    <source>
        <strain evidence="2">cv. Texas</strain>
    </source>
</reference>
<accession>A0A5E4GNG3</accession>
<dbReference type="Proteomes" id="UP000327085">
    <property type="component" value="Unassembled WGS sequence"/>
</dbReference>
<dbReference type="EMBL" id="CABIKO010001205">
    <property type="protein sequence ID" value="VVA41196.1"/>
    <property type="molecule type" value="Genomic_DNA"/>
</dbReference>
<proteinExistence type="predicted"/>
<sequence length="76" mass="9212">MVHIVGLIGDFKLERWVEEGICEVTSHKYRQWYCSRVFDYSDKIEEHPNFTIKLYQYRAKRMKNSSDEIYGKGFNQ</sequence>
<dbReference type="Gramene" id="VVA41196">
    <property type="protein sequence ID" value="VVA41196"/>
    <property type="gene ID" value="Prudul26B027889"/>
</dbReference>